<dbReference type="GO" id="GO:0016757">
    <property type="term" value="F:glycosyltransferase activity"/>
    <property type="evidence" value="ECO:0007669"/>
    <property type="project" value="UniProtKB-KW"/>
</dbReference>
<feature type="transmembrane region" description="Helical" evidence="7">
    <location>
        <begin position="415"/>
        <end position="438"/>
    </location>
</feature>
<evidence type="ECO:0000256" key="2">
    <source>
        <dbReference type="ARBA" id="ARBA00022676"/>
    </source>
</evidence>
<reference evidence="8" key="1">
    <citation type="submission" date="2020-05" db="EMBL/GenBank/DDBJ databases">
        <authorList>
            <person name="Chiriac C."/>
            <person name="Salcher M."/>
            <person name="Ghai R."/>
            <person name="Kavagutti S V."/>
        </authorList>
    </citation>
    <scope>NUCLEOTIDE SEQUENCE</scope>
</reference>
<evidence type="ECO:0000313" key="8">
    <source>
        <dbReference type="EMBL" id="CAB4880413.1"/>
    </source>
</evidence>
<keyword evidence="5 7" id="KW-1133">Transmembrane helix</keyword>
<dbReference type="AlphaFoldDB" id="A0A6J7ELC2"/>
<evidence type="ECO:0000256" key="3">
    <source>
        <dbReference type="ARBA" id="ARBA00022679"/>
    </source>
</evidence>
<gene>
    <name evidence="8" type="ORF">UFOPK3472_00559</name>
</gene>
<keyword evidence="6 7" id="KW-0472">Membrane</keyword>
<proteinExistence type="predicted"/>
<organism evidence="8">
    <name type="scientific">freshwater metagenome</name>
    <dbReference type="NCBI Taxonomy" id="449393"/>
    <lineage>
        <taxon>unclassified sequences</taxon>
        <taxon>metagenomes</taxon>
        <taxon>ecological metagenomes</taxon>
    </lineage>
</organism>
<dbReference type="CDD" id="cd06427">
    <property type="entry name" value="CESA_like_2"/>
    <property type="match status" value="1"/>
</dbReference>
<evidence type="ECO:0000256" key="7">
    <source>
        <dbReference type="SAM" id="Phobius"/>
    </source>
</evidence>
<name>A0A6J7ELC2_9ZZZZ</name>
<dbReference type="Gene3D" id="3.90.550.10">
    <property type="entry name" value="Spore Coat Polysaccharide Biosynthesis Protein SpsA, Chain A"/>
    <property type="match status" value="1"/>
</dbReference>
<dbReference type="EMBL" id="CAFBLX010000023">
    <property type="protein sequence ID" value="CAB4880413.1"/>
    <property type="molecule type" value="Genomic_DNA"/>
</dbReference>
<keyword evidence="2" id="KW-0328">Glycosyltransferase</keyword>
<protein>
    <submittedName>
        <fullName evidence="8">Unannotated protein</fullName>
    </submittedName>
</protein>
<dbReference type="SUPFAM" id="SSF53448">
    <property type="entry name" value="Nucleotide-diphospho-sugar transferases"/>
    <property type="match status" value="1"/>
</dbReference>
<feature type="transmembrane region" description="Helical" evidence="7">
    <location>
        <begin position="54"/>
        <end position="87"/>
    </location>
</feature>
<dbReference type="InterPro" id="IPR050321">
    <property type="entry name" value="Glycosyltr_2/OpgH_subfam"/>
</dbReference>
<evidence type="ECO:0000256" key="5">
    <source>
        <dbReference type="ARBA" id="ARBA00022989"/>
    </source>
</evidence>
<feature type="transmembrane region" description="Helical" evidence="7">
    <location>
        <begin position="445"/>
        <end position="466"/>
    </location>
</feature>
<sequence>MNDSRSSRPSPPRVGTETAEFKAAALDDAINGLAVRNPLASAAIAFVPWQKYTAIVAAVLLVACVVFAPIGTLLAVTVLCTIGYLLAMIDRLLLFSRGLDAAAIVTVTDEQARAIPDDRLPLYTILVPAYDEPEVVGDLIAAMTGLDYPAEKLQVLLLLEEDDDVTIEAAARSGVSDLVDVVLVPAGDPRTKPKACNYGLHFATGSIVTIFDAEDLPEQLQLRRVVAAFERLPDTVACVQAKLAFHNGSQNLLTGWFTADYALWFGYLLPGLMASTSPIPLGGTSNHLRRDVIDEVGAWDGFNVTEDADLGVRIAASGYSTAVLDSTTLEEANSDPINWVRQRSRWYKGYLQTWLVHMRRPLATVRVLGPVGTYRFTLLLAGTPITACINMVFWFTTAAWILGQPTLIAQLFPPYIYYFSLLSLVVGNIATIYMYLIASRESDNAYLLVPSLTMPLYWVMMSVASIKGCWQLVRNPSYWEKTFHGLSGPAPETGPSEEQTP</sequence>
<evidence type="ECO:0000256" key="1">
    <source>
        <dbReference type="ARBA" id="ARBA00004141"/>
    </source>
</evidence>
<feature type="transmembrane region" description="Helical" evidence="7">
    <location>
        <begin position="376"/>
        <end position="403"/>
    </location>
</feature>
<accession>A0A6J7ELC2</accession>
<dbReference type="GO" id="GO:0016020">
    <property type="term" value="C:membrane"/>
    <property type="evidence" value="ECO:0007669"/>
    <property type="project" value="UniProtKB-SubCell"/>
</dbReference>
<evidence type="ECO:0000256" key="6">
    <source>
        <dbReference type="ARBA" id="ARBA00023136"/>
    </source>
</evidence>
<dbReference type="Pfam" id="PF13641">
    <property type="entry name" value="Glyco_tranf_2_3"/>
    <property type="match status" value="1"/>
</dbReference>
<keyword evidence="3" id="KW-0808">Transferase</keyword>
<keyword evidence="4 7" id="KW-0812">Transmembrane</keyword>
<dbReference type="InterPro" id="IPR029044">
    <property type="entry name" value="Nucleotide-diphossugar_trans"/>
</dbReference>
<evidence type="ECO:0000256" key="4">
    <source>
        <dbReference type="ARBA" id="ARBA00022692"/>
    </source>
</evidence>
<dbReference type="PANTHER" id="PTHR43867">
    <property type="entry name" value="CELLULOSE SYNTHASE CATALYTIC SUBUNIT A [UDP-FORMING]"/>
    <property type="match status" value="1"/>
</dbReference>
<dbReference type="PANTHER" id="PTHR43867:SF2">
    <property type="entry name" value="CELLULOSE SYNTHASE CATALYTIC SUBUNIT A [UDP-FORMING]"/>
    <property type="match status" value="1"/>
</dbReference>
<comment type="subcellular location">
    <subcellularLocation>
        <location evidence="1">Membrane</location>
        <topology evidence="1">Multi-pass membrane protein</topology>
    </subcellularLocation>
</comment>